<dbReference type="GO" id="GO:0016020">
    <property type="term" value="C:membrane"/>
    <property type="evidence" value="ECO:0007669"/>
    <property type="project" value="InterPro"/>
</dbReference>
<feature type="transmembrane region" description="Helical" evidence="1">
    <location>
        <begin position="269"/>
        <end position="286"/>
    </location>
</feature>
<dbReference type="PANTHER" id="PTHR22911:SF135">
    <property type="entry name" value="BLR4310 PROTEIN"/>
    <property type="match status" value="1"/>
</dbReference>
<feature type="domain" description="EamA" evidence="2">
    <location>
        <begin position="14"/>
        <end position="147"/>
    </location>
</feature>
<accession>A0A0D6PFA8</accession>
<organism evidence="3 4">
    <name type="scientific">Acidocella aminolytica 101 = DSM 11237</name>
    <dbReference type="NCBI Taxonomy" id="1120923"/>
    <lineage>
        <taxon>Bacteria</taxon>
        <taxon>Pseudomonadati</taxon>
        <taxon>Pseudomonadota</taxon>
        <taxon>Alphaproteobacteria</taxon>
        <taxon>Acetobacterales</taxon>
        <taxon>Acidocellaceae</taxon>
        <taxon>Acidocella</taxon>
    </lineage>
</organism>
<feature type="domain" description="EamA" evidence="2">
    <location>
        <begin position="185"/>
        <end position="285"/>
    </location>
</feature>
<keyword evidence="1" id="KW-1133">Transmembrane helix</keyword>
<evidence type="ECO:0000259" key="2">
    <source>
        <dbReference type="Pfam" id="PF00892"/>
    </source>
</evidence>
<evidence type="ECO:0000313" key="3">
    <source>
        <dbReference type="EMBL" id="GAN80435.1"/>
    </source>
</evidence>
<dbReference type="STRING" id="1120923.SAMN02746095_01713"/>
<name>A0A0D6PFA8_9PROT</name>
<dbReference type="Pfam" id="PF00892">
    <property type="entry name" value="EamA"/>
    <property type="match status" value="2"/>
</dbReference>
<sequence>MTALPAPLKDQTLKGVLFAILSFAAFSFSDASVKLIKGALPPYESAFFGGVFALIVFPALLGPDDKLLDVFTTKSRKLWLLRFFALAFGVIGSVTAFTHLPMADAFALIFLQPSFVTLMSLLFLKERIGPWRWAAVIIGFAGVLVVLRPGYTPFSIGQVGALFAGVGGAVSVISFRAAGGHDKRISLFGAGTLGVIVIPGLLMLPNFRWPDEAQWGLLASYGLLAALANLLLMSATTRAPAAYVGPIQYSQMLWAILLGYLIFDNGVDGVTLVGASLIVGSGLLTLRRERMRGTPVPHAAAVRWHHAAFARLRGRG</sequence>
<feature type="transmembrane region" description="Helical" evidence="1">
    <location>
        <begin position="244"/>
        <end position="263"/>
    </location>
</feature>
<dbReference type="RefSeq" id="WP_199444693.1">
    <property type="nucleotide sequence ID" value="NZ_BANC01000046.1"/>
</dbReference>
<feature type="transmembrane region" description="Helical" evidence="1">
    <location>
        <begin position="105"/>
        <end position="124"/>
    </location>
</feature>
<keyword evidence="1" id="KW-0472">Membrane</keyword>
<gene>
    <name evidence="3" type="ORF">Aam_047_016</name>
</gene>
<feature type="transmembrane region" description="Helical" evidence="1">
    <location>
        <begin position="213"/>
        <end position="232"/>
    </location>
</feature>
<dbReference type="EMBL" id="BANC01000046">
    <property type="protein sequence ID" value="GAN80435.1"/>
    <property type="molecule type" value="Genomic_DNA"/>
</dbReference>
<dbReference type="InterPro" id="IPR000620">
    <property type="entry name" value="EamA_dom"/>
</dbReference>
<feature type="transmembrane region" description="Helical" evidence="1">
    <location>
        <begin position="131"/>
        <end position="150"/>
    </location>
</feature>
<dbReference type="InterPro" id="IPR037185">
    <property type="entry name" value="EmrE-like"/>
</dbReference>
<evidence type="ECO:0000256" key="1">
    <source>
        <dbReference type="SAM" id="Phobius"/>
    </source>
</evidence>
<feature type="transmembrane region" description="Helical" evidence="1">
    <location>
        <begin position="79"/>
        <end position="99"/>
    </location>
</feature>
<proteinExistence type="predicted"/>
<dbReference type="PANTHER" id="PTHR22911">
    <property type="entry name" value="ACYL-MALONYL CONDENSING ENZYME-RELATED"/>
    <property type="match status" value="1"/>
</dbReference>
<reference evidence="3 4" key="1">
    <citation type="submission" date="2012-11" db="EMBL/GenBank/DDBJ databases">
        <title>Whole genome sequence of Acidocella aminolytica 101 = DSM 11237.</title>
        <authorList>
            <person name="Azuma Y."/>
            <person name="Higashiura N."/>
            <person name="Hirakawa H."/>
            <person name="Matsushita K."/>
        </authorList>
    </citation>
    <scope>NUCLEOTIDE SEQUENCE [LARGE SCALE GENOMIC DNA]</scope>
    <source>
        <strain evidence="4">101 / DSM 11237</strain>
    </source>
</reference>
<dbReference type="AlphaFoldDB" id="A0A0D6PFA8"/>
<comment type="caution">
    <text evidence="3">The sequence shown here is derived from an EMBL/GenBank/DDBJ whole genome shotgun (WGS) entry which is preliminary data.</text>
</comment>
<dbReference type="SUPFAM" id="SSF103481">
    <property type="entry name" value="Multidrug resistance efflux transporter EmrE"/>
    <property type="match status" value="2"/>
</dbReference>
<feature type="transmembrane region" description="Helical" evidence="1">
    <location>
        <begin position="47"/>
        <end position="67"/>
    </location>
</feature>
<evidence type="ECO:0000313" key="4">
    <source>
        <dbReference type="Proteomes" id="UP000032668"/>
    </source>
</evidence>
<feature type="transmembrane region" description="Helical" evidence="1">
    <location>
        <begin position="187"/>
        <end position="207"/>
    </location>
</feature>
<protein>
    <submittedName>
        <fullName evidence="3">Drug/metabolite transporter integral membrane protein</fullName>
    </submittedName>
</protein>
<dbReference type="Proteomes" id="UP000032668">
    <property type="component" value="Unassembled WGS sequence"/>
</dbReference>
<keyword evidence="1" id="KW-0812">Transmembrane</keyword>
<dbReference type="Gene3D" id="1.10.3730.20">
    <property type="match status" value="1"/>
</dbReference>
<keyword evidence="4" id="KW-1185">Reference proteome</keyword>
<feature type="transmembrane region" description="Helical" evidence="1">
    <location>
        <begin position="156"/>
        <end position="175"/>
    </location>
</feature>